<name>A0A4S8HGQ9_9BACT</name>
<keyword evidence="2" id="KW-1185">Reference proteome</keyword>
<proteinExistence type="predicted"/>
<organism evidence="1 2">
    <name type="scientific">Niastella caeni</name>
    <dbReference type="NCBI Taxonomy" id="2569763"/>
    <lineage>
        <taxon>Bacteria</taxon>
        <taxon>Pseudomonadati</taxon>
        <taxon>Bacteroidota</taxon>
        <taxon>Chitinophagia</taxon>
        <taxon>Chitinophagales</taxon>
        <taxon>Chitinophagaceae</taxon>
        <taxon>Niastella</taxon>
    </lineage>
</organism>
<comment type="caution">
    <text evidence="1">The sequence shown here is derived from an EMBL/GenBank/DDBJ whole genome shotgun (WGS) entry which is preliminary data.</text>
</comment>
<sequence length="76" mass="8975">MTKKEWKCKRKLLPANYVKLVMQLLDKDGVVSNYTQVYDVIRGKNKNTILTFKVWEKISLVQKEHQALIKKLKALK</sequence>
<reference evidence="1 2" key="1">
    <citation type="submission" date="2019-04" db="EMBL/GenBank/DDBJ databases">
        <title>Niastella caeni sp. nov., isolated from activated sludge.</title>
        <authorList>
            <person name="Sheng M."/>
        </authorList>
    </citation>
    <scope>NUCLEOTIDE SEQUENCE [LARGE SCALE GENOMIC DNA]</scope>
    <source>
        <strain evidence="1 2">HX-2-15</strain>
    </source>
</reference>
<dbReference type="AlphaFoldDB" id="A0A4S8HGQ9"/>
<dbReference type="Proteomes" id="UP000306918">
    <property type="component" value="Unassembled WGS sequence"/>
</dbReference>
<dbReference type="EMBL" id="STFF01000008">
    <property type="protein sequence ID" value="THU34217.1"/>
    <property type="molecule type" value="Genomic_DNA"/>
</dbReference>
<dbReference type="RefSeq" id="WP_136579833.1">
    <property type="nucleotide sequence ID" value="NZ_STFF01000008.1"/>
</dbReference>
<evidence type="ECO:0000313" key="1">
    <source>
        <dbReference type="EMBL" id="THU34217.1"/>
    </source>
</evidence>
<evidence type="ECO:0000313" key="2">
    <source>
        <dbReference type="Proteomes" id="UP000306918"/>
    </source>
</evidence>
<gene>
    <name evidence="1" type="ORF">FAM09_24675</name>
</gene>
<accession>A0A4S8HGQ9</accession>
<protein>
    <submittedName>
        <fullName evidence="1">Uncharacterized protein</fullName>
    </submittedName>
</protein>